<gene>
    <name evidence="1" type="ORF">BN1095_6650002</name>
</gene>
<evidence type="ECO:0000313" key="1">
    <source>
        <dbReference type="EMBL" id="CDT72303.1"/>
    </source>
</evidence>
<accession>A0A069AUS9</accession>
<dbReference type="EMBL" id="LK933366">
    <property type="protein sequence ID" value="CDT72303.1"/>
    <property type="molecule type" value="Genomic_DNA"/>
</dbReference>
<dbReference type="AlphaFoldDB" id="A0A069AUS9"/>
<organism evidence="1">
    <name type="scientific">Clostridioides difficile</name>
    <name type="common">Peptoclostridium difficile</name>
    <dbReference type="NCBI Taxonomy" id="1496"/>
    <lineage>
        <taxon>Bacteria</taxon>
        <taxon>Bacillati</taxon>
        <taxon>Bacillota</taxon>
        <taxon>Clostridia</taxon>
        <taxon>Peptostreptococcales</taxon>
        <taxon>Peptostreptococcaceae</taxon>
        <taxon>Clostridioides</taxon>
    </lineage>
</organism>
<protein>
    <submittedName>
        <fullName evidence="1">Uncharacterized protein</fullName>
    </submittedName>
</protein>
<proteinExistence type="predicted"/>
<name>A0A069AUS9_CLODI</name>
<sequence length="23" mass="2370">MSSLGWFSVSGFRSAGCFDGTGI</sequence>
<reference evidence="1" key="1">
    <citation type="submission" date="2014-07" db="EMBL/GenBank/DDBJ databases">
        <authorList>
            <person name="Monot Marc"/>
        </authorList>
    </citation>
    <scope>NUCLEOTIDE SEQUENCE</scope>
    <source>
        <strain evidence="1">7032989</strain>
    </source>
</reference>